<evidence type="ECO:0000313" key="2">
    <source>
        <dbReference type="EMBL" id="MEQ0559731.1"/>
    </source>
</evidence>
<dbReference type="Proteomes" id="UP001440984">
    <property type="component" value="Unassembled WGS sequence"/>
</dbReference>
<feature type="domain" description="ER-bound oxygenase mpaB/mpaB'/Rubber oxygenase catalytic" evidence="1">
    <location>
        <begin position="117"/>
        <end position="337"/>
    </location>
</feature>
<evidence type="ECO:0000259" key="1">
    <source>
        <dbReference type="Pfam" id="PF09995"/>
    </source>
</evidence>
<organism evidence="2 3">
    <name type="scientific">Amycolatopsis melonis</name>
    <dbReference type="NCBI Taxonomy" id="3156488"/>
    <lineage>
        <taxon>Bacteria</taxon>
        <taxon>Bacillati</taxon>
        <taxon>Actinomycetota</taxon>
        <taxon>Actinomycetes</taxon>
        <taxon>Pseudonocardiales</taxon>
        <taxon>Pseudonocardiaceae</taxon>
        <taxon>Amycolatopsis</taxon>
    </lineage>
</organism>
<dbReference type="PROSITE" id="PS51318">
    <property type="entry name" value="TAT"/>
    <property type="match status" value="1"/>
</dbReference>
<dbReference type="InterPro" id="IPR006311">
    <property type="entry name" value="TAT_signal"/>
</dbReference>
<keyword evidence="3" id="KW-1185">Reference proteome</keyword>
<keyword evidence="2" id="KW-0560">Oxidoreductase</keyword>
<accession>A0ABV0LC23</accession>
<gene>
    <name evidence="2" type="ORF">ABJI51_11655</name>
</gene>
<dbReference type="PANTHER" id="PTHR37539">
    <property type="entry name" value="SECRETED PROTEIN-RELATED"/>
    <property type="match status" value="1"/>
</dbReference>
<dbReference type="RefSeq" id="WP_348950026.1">
    <property type="nucleotide sequence ID" value="NZ_JBDZYD010000004.1"/>
</dbReference>
<proteinExistence type="predicted"/>
<dbReference type="EMBL" id="JBDZYD010000004">
    <property type="protein sequence ID" value="MEQ0559731.1"/>
    <property type="molecule type" value="Genomic_DNA"/>
</dbReference>
<reference evidence="2 3" key="1">
    <citation type="submission" date="2024-05" db="EMBL/GenBank/DDBJ databases">
        <authorList>
            <person name="Zhao H."/>
            <person name="Xu Y."/>
            <person name="Lin S."/>
            <person name="Spain J.C."/>
            <person name="Zhou N.-Y."/>
        </authorList>
    </citation>
    <scope>NUCLEOTIDE SEQUENCE [LARGE SCALE GENOMIC DNA]</scope>
    <source>
        <strain evidence="2 3">NEAU-NG30</strain>
    </source>
</reference>
<name>A0ABV0LC23_9PSEU</name>
<dbReference type="EC" id="1.-.-.-" evidence="2"/>
<dbReference type="PANTHER" id="PTHR37539:SF1">
    <property type="entry name" value="ER-BOUND OXYGENASE MPAB_MPAB'_RUBBER OXYGENASE CATALYTIC DOMAIN-CONTAINING PROTEIN"/>
    <property type="match status" value="1"/>
</dbReference>
<protein>
    <submittedName>
        <fullName evidence="2">Oxygenase MpaB family protein</fullName>
        <ecNumber evidence="2">1.-.-.-</ecNumber>
    </submittedName>
</protein>
<dbReference type="GO" id="GO:0016491">
    <property type="term" value="F:oxidoreductase activity"/>
    <property type="evidence" value="ECO:0007669"/>
    <property type="project" value="UniProtKB-KW"/>
</dbReference>
<comment type="caution">
    <text evidence="2">The sequence shown here is derived from an EMBL/GenBank/DDBJ whole genome shotgun (WGS) entry which is preliminary data.</text>
</comment>
<dbReference type="Pfam" id="PF09995">
    <property type="entry name" value="MPAB_Lcp_cat"/>
    <property type="match status" value="1"/>
</dbReference>
<dbReference type="InterPro" id="IPR037473">
    <property type="entry name" value="Lcp-like"/>
</dbReference>
<evidence type="ECO:0000313" key="3">
    <source>
        <dbReference type="Proteomes" id="UP001440984"/>
    </source>
</evidence>
<dbReference type="InterPro" id="IPR018713">
    <property type="entry name" value="MPAB/Lcp_cat_dom"/>
</dbReference>
<sequence length="397" mass="43457">MNGFSRRKMLIAGGGALGALAWTWSPSGSVARAGTGTDPRWVWDAEADPLVAALLDRGDVPRVNELLRTWTRNDQPLPAGLPDDLHAFIERARRLPAWADPAKLERAAAFTQVKGPYLLLGYGLGSGMMSTAIPGEARAVYYSKGGADIRDRIAKTTKLGIDLHELNAFHPDGHIIVTAVKTRLVHAAVRHLLPQSPGWARTGGGRIPISQHEILVTWHSLPTFVMRRLAEWRVPVSAAESAAFLHLWQVNAHLLGVPDEYIPATWEAAQAQSRQILDPVMGPTPEGVSLADTLLTMASQAAGPGQPIARDLLNALTRYVAGDRVADWVQVPREPVWDPLIRTGFPQFVALREKLVPLPLLPPIAWTLDEVVRRLMMFYLSEGKPVDIVIPETNRPG</sequence>